<dbReference type="PANTHER" id="PTHR39452">
    <property type="entry name" value="CHEY-P PHOSPHATASE CHEX"/>
    <property type="match status" value="1"/>
</dbReference>
<protein>
    <submittedName>
        <fullName evidence="3">Chemotaxis protein CheX</fullName>
    </submittedName>
</protein>
<dbReference type="GO" id="GO:0006935">
    <property type="term" value="P:chemotaxis"/>
    <property type="evidence" value="ECO:0007669"/>
    <property type="project" value="UniProtKB-KW"/>
</dbReference>
<name>A0A8J6NZT0_9BACT</name>
<sequence>MDVTLINPFLNATLKVLETMAFVKVEAEKPYLKKDNVAQGDVSGIVGITGAAKGTISITFGEVCILKIVSNMFGEEMQEINHEITDAVGELTNMISGQARQEIETKGKILHGAIPTVITGKNHKLISMTKGPKIAIPFKTAAGNFTVEVCLEE</sequence>
<dbReference type="Pfam" id="PF13690">
    <property type="entry name" value="CheX"/>
    <property type="match status" value="1"/>
</dbReference>
<dbReference type="Gene3D" id="3.40.1550.10">
    <property type="entry name" value="CheC-like"/>
    <property type="match status" value="1"/>
</dbReference>
<reference evidence="3 4" key="1">
    <citation type="submission" date="2020-08" db="EMBL/GenBank/DDBJ databases">
        <title>Bridging the membrane lipid divide: bacteria of the FCB group superphylum have the potential to synthesize archaeal ether lipids.</title>
        <authorList>
            <person name="Villanueva L."/>
            <person name="Von Meijenfeldt F.A.B."/>
            <person name="Westbye A.B."/>
            <person name="Yadav S."/>
            <person name="Hopmans E.C."/>
            <person name="Dutilh B.E."/>
            <person name="Sinninghe Damste J.S."/>
        </authorList>
    </citation>
    <scope>NUCLEOTIDE SEQUENCE [LARGE SCALE GENOMIC DNA]</scope>
    <source>
        <strain evidence="3">NIOZ-UU17</strain>
    </source>
</reference>
<comment type="caution">
    <text evidence="3">The sequence shown here is derived from an EMBL/GenBank/DDBJ whole genome shotgun (WGS) entry which is preliminary data.</text>
</comment>
<keyword evidence="1" id="KW-0145">Chemotaxis</keyword>
<evidence type="ECO:0000256" key="1">
    <source>
        <dbReference type="ARBA" id="ARBA00022500"/>
    </source>
</evidence>
<evidence type="ECO:0000313" key="3">
    <source>
        <dbReference type="EMBL" id="MBC8433014.1"/>
    </source>
</evidence>
<dbReference type="InterPro" id="IPR028976">
    <property type="entry name" value="CheC-like_sf"/>
</dbReference>
<accession>A0A8J6NZT0</accession>
<evidence type="ECO:0000313" key="4">
    <source>
        <dbReference type="Proteomes" id="UP000605201"/>
    </source>
</evidence>
<dbReference type="InterPro" id="IPR028051">
    <property type="entry name" value="CheX-like_dom"/>
</dbReference>
<dbReference type="AlphaFoldDB" id="A0A8J6NZT0"/>
<gene>
    <name evidence="3" type="ORF">H8D96_13970</name>
</gene>
<dbReference type="SUPFAM" id="SSF103039">
    <property type="entry name" value="CheC-like"/>
    <property type="match status" value="1"/>
</dbReference>
<dbReference type="Proteomes" id="UP000605201">
    <property type="component" value="Unassembled WGS sequence"/>
</dbReference>
<dbReference type="PANTHER" id="PTHR39452:SF1">
    <property type="entry name" value="CHEY-P PHOSPHATASE CHEX"/>
    <property type="match status" value="1"/>
</dbReference>
<feature type="domain" description="Chemotaxis phosphatase CheX-like" evidence="2">
    <location>
        <begin position="42"/>
        <end position="139"/>
    </location>
</feature>
<organism evidence="3 4">
    <name type="scientific">Candidatus Desulfatibia vada</name>
    <dbReference type="NCBI Taxonomy" id="2841696"/>
    <lineage>
        <taxon>Bacteria</taxon>
        <taxon>Pseudomonadati</taxon>
        <taxon>Thermodesulfobacteriota</taxon>
        <taxon>Desulfobacteria</taxon>
        <taxon>Desulfobacterales</taxon>
        <taxon>Desulfobacterales incertae sedis</taxon>
        <taxon>Candidatus Desulfatibia</taxon>
    </lineage>
</organism>
<dbReference type="CDD" id="cd17906">
    <property type="entry name" value="CheX"/>
    <property type="match status" value="1"/>
</dbReference>
<evidence type="ECO:0000259" key="2">
    <source>
        <dbReference type="Pfam" id="PF13690"/>
    </source>
</evidence>
<proteinExistence type="predicted"/>
<dbReference type="InterPro" id="IPR038756">
    <property type="entry name" value="CheX-like"/>
</dbReference>
<dbReference type="EMBL" id="JACNIG010000263">
    <property type="protein sequence ID" value="MBC8433014.1"/>
    <property type="molecule type" value="Genomic_DNA"/>
</dbReference>